<dbReference type="EMBL" id="JAACNO010000684">
    <property type="protein sequence ID" value="KAF4145851.1"/>
    <property type="molecule type" value="Genomic_DNA"/>
</dbReference>
<name>A0A8S9UZ06_PHYIN</name>
<evidence type="ECO:0000313" key="3">
    <source>
        <dbReference type="EMBL" id="KAF4145851.1"/>
    </source>
</evidence>
<comment type="caution">
    <text evidence="3">The sequence shown here is derived from an EMBL/GenBank/DDBJ whole genome shotgun (WGS) entry which is preliminary data.</text>
</comment>
<evidence type="ECO:0000313" key="4">
    <source>
        <dbReference type="Proteomes" id="UP000704712"/>
    </source>
</evidence>
<proteinExistence type="predicted"/>
<feature type="signal peptide" evidence="1">
    <location>
        <begin position="1"/>
        <end position="20"/>
    </location>
</feature>
<gene>
    <name evidence="3" type="ORF">GN958_ATG04961</name>
</gene>
<accession>A0A8S9UZ06</accession>
<reference evidence="3" key="1">
    <citation type="submission" date="2020-03" db="EMBL/GenBank/DDBJ databases">
        <title>Hybrid Assembly of Korean Phytophthora infestans isolates.</title>
        <authorList>
            <person name="Prokchorchik M."/>
            <person name="Lee Y."/>
            <person name="Seo J."/>
            <person name="Cho J.-H."/>
            <person name="Park Y.-E."/>
            <person name="Jang D.-C."/>
            <person name="Im J.-S."/>
            <person name="Choi J.-G."/>
            <person name="Park H.-J."/>
            <person name="Lee G.-B."/>
            <person name="Lee Y.-G."/>
            <person name="Hong S.-Y."/>
            <person name="Cho K."/>
            <person name="Sohn K.H."/>
        </authorList>
    </citation>
    <scope>NUCLEOTIDE SEQUENCE</scope>
    <source>
        <strain evidence="3">KR_2_A2</strain>
    </source>
</reference>
<dbReference type="AlphaFoldDB" id="A0A8S9UZ06"/>
<dbReference type="Pfam" id="PF18488">
    <property type="entry name" value="WYL_3"/>
    <property type="match status" value="1"/>
</dbReference>
<evidence type="ECO:0000259" key="2">
    <source>
        <dbReference type="Pfam" id="PF18488"/>
    </source>
</evidence>
<dbReference type="Proteomes" id="UP000704712">
    <property type="component" value="Unassembled WGS sequence"/>
</dbReference>
<dbReference type="InterPro" id="IPR040691">
    <property type="entry name" value="PexRD2_WYL"/>
</dbReference>
<feature type="domain" description="PexRD2 WYL" evidence="2">
    <location>
        <begin position="67"/>
        <end position="130"/>
    </location>
</feature>
<organism evidence="3 4">
    <name type="scientific">Phytophthora infestans</name>
    <name type="common">Potato late blight agent</name>
    <name type="synonym">Botrytis infestans</name>
    <dbReference type="NCBI Taxonomy" id="4787"/>
    <lineage>
        <taxon>Eukaryota</taxon>
        <taxon>Sar</taxon>
        <taxon>Stramenopiles</taxon>
        <taxon>Oomycota</taxon>
        <taxon>Peronosporomycetes</taxon>
        <taxon>Peronosporales</taxon>
        <taxon>Peronosporaceae</taxon>
        <taxon>Phytophthora</taxon>
    </lineage>
</organism>
<sequence length="241" mass="27354">MLRQARPLVVLIAVTFLVASEVFSMALASDQNSNVASITSQVQRLLRTHHATIKVNADSEERFLTEPPLTTDEMMAMMKAGKSKNAYAFELGIAGQMADFINSGLPDIETFKKTPEFQKYEFYMNFLNDMRKDDDYKPLVEMIKKNKGETEAFKTLLVKVEDNVSKKKASPSAIVKLDPLNREQAIVEKIELALKKNQALNKNKASLETIEHTVRMAAKSKPSTWKIFKIISRLKKLKLKR</sequence>
<keyword evidence="1" id="KW-0732">Signal</keyword>
<evidence type="ECO:0000256" key="1">
    <source>
        <dbReference type="SAM" id="SignalP"/>
    </source>
</evidence>
<dbReference type="Gene3D" id="1.10.10.2470">
    <property type="match status" value="1"/>
</dbReference>
<feature type="chain" id="PRO_5035932398" evidence="1">
    <location>
        <begin position="21"/>
        <end position="241"/>
    </location>
</feature>
<protein>
    <submittedName>
        <fullName evidence="3">WYL domain</fullName>
    </submittedName>
</protein>